<proteinExistence type="predicted"/>
<accession>A0A9D4MMS2</accession>
<dbReference type="AlphaFoldDB" id="A0A9D4MMS2"/>
<evidence type="ECO:0000313" key="2">
    <source>
        <dbReference type="Proteomes" id="UP000828390"/>
    </source>
</evidence>
<dbReference type="EMBL" id="JAIWYP010000001">
    <property type="protein sequence ID" value="KAH3880492.1"/>
    <property type="molecule type" value="Genomic_DNA"/>
</dbReference>
<dbReference type="Proteomes" id="UP000828390">
    <property type="component" value="Unassembled WGS sequence"/>
</dbReference>
<keyword evidence="2" id="KW-1185">Reference proteome</keyword>
<gene>
    <name evidence="1" type="ORF">DPMN_004406</name>
</gene>
<evidence type="ECO:0000313" key="1">
    <source>
        <dbReference type="EMBL" id="KAH3880492.1"/>
    </source>
</evidence>
<organism evidence="1 2">
    <name type="scientific">Dreissena polymorpha</name>
    <name type="common">Zebra mussel</name>
    <name type="synonym">Mytilus polymorpha</name>
    <dbReference type="NCBI Taxonomy" id="45954"/>
    <lineage>
        <taxon>Eukaryota</taxon>
        <taxon>Metazoa</taxon>
        <taxon>Spiralia</taxon>
        <taxon>Lophotrochozoa</taxon>
        <taxon>Mollusca</taxon>
        <taxon>Bivalvia</taxon>
        <taxon>Autobranchia</taxon>
        <taxon>Heteroconchia</taxon>
        <taxon>Euheterodonta</taxon>
        <taxon>Imparidentia</taxon>
        <taxon>Neoheterodontei</taxon>
        <taxon>Myida</taxon>
        <taxon>Dreissenoidea</taxon>
        <taxon>Dreissenidae</taxon>
        <taxon>Dreissena</taxon>
    </lineage>
</organism>
<protein>
    <submittedName>
        <fullName evidence="1">Uncharacterized protein</fullName>
    </submittedName>
</protein>
<reference evidence="1" key="2">
    <citation type="submission" date="2020-11" db="EMBL/GenBank/DDBJ databases">
        <authorList>
            <person name="McCartney M.A."/>
            <person name="Auch B."/>
            <person name="Kono T."/>
            <person name="Mallez S."/>
            <person name="Becker A."/>
            <person name="Gohl D.M."/>
            <person name="Silverstein K.A.T."/>
            <person name="Koren S."/>
            <person name="Bechman K.B."/>
            <person name="Herman A."/>
            <person name="Abrahante J.E."/>
            <person name="Garbe J."/>
        </authorList>
    </citation>
    <scope>NUCLEOTIDE SEQUENCE</scope>
    <source>
        <strain evidence="1">Duluth1</strain>
        <tissue evidence="1">Whole animal</tissue>
    </source>
</reference>
<reference evidence="1" key="1">
    <citation type="journal article" date="2019" name="bioRxiv">
        <title>The Genome of the Zebra Mussel, Dreissena polymorpha: A Resource for Invasive Species Research.</title>
        <authorList>
            <person name="McCartney M.A."/>
            <person name="Auch B."/>
            <person name="Kono T."/>
            <person name="Mallez S."/>
            <person name="Zhang Y."/>
            <person name="Obille A."/>
            <person name="Becker A."/>
            <person name="Abrahante J.E."/>
            <person name="Garbe J."/>
            <person name="Badalamenti J.P."/>
            <person name="Herman A."/>
            <person name="Mangelson H."/>
            <person name="Liachko I."/>
            <person name="Sullivan S."/>
            <person name="Sone E.D."/>
            <person name="Koren S."/>
            <person name="Silverstein K.A.T."/>
            <person name="Beckman K.B."/>
            <person name="Gohl D.M."/>
        </authorList>
    </citation>
    <scope>NUCLEOTIDE SEQUENCE</scope>
    <source>
        <strain evidence="1">Duluth1</strain>
        <tissue evidence="1">Whole animal</tissue>
    </source>
</reference>
<comment type="caution">
    <text evidence="1">The sequence shown here is derived from an EMBL/GenBank/DDBJ whole genome shotgun (WGS) entry which is preliminary data.</text>
</comment>
<sequence>MHNIGLNQKWKVGEKTGSKDPPRYIGHSVITDRTILELQCIGMHLLTELYEDRIINVASRVKSAPLLGSNVFQAKVTIFILIQDIIGMNLLTKFHEDWTINVASRLKNALPLGSHAFQANVTIFELIQVIIETNLLTKFHKDWTINVAS</sequence>
<name>A0A9D4MMS2_DREPO</name>